<name>N1PS13_DOTSN</name>
<evidence type="ECO:0000313" key="2">
    <source>
        <dbReference type="Proteomes" id="UP000016933"/>
    </source>
</evidence>
<keyword evidence="2" id="KW-1185">Reference proteome</keyword>
<dbReference type="EMBL" id="KB446538">
    <property type="protein sequence ID" value="EME45145.1"/>
    <property type="molecule type" value="Genomic_DNA"/>
</dbReference>
<dbReference type="HOGENOM" id="CLU_897217_0_0_1"/>
<dbReference type="AlphaFoldDB" id="N1PS13"/>
<organism evidence="1 2">
    <name type="scientific">Dothistroma septosporum (strain NZE10 / CBS 128990)</name>
    <name type="common">Red band needle blight fungus</name>
    <name type="synonym">Mycosphaerella pini</name>
    <dbReference type="NCBI Taxonomy" id="675120"/>
    <lineage>
        <taxon>Eukaryota</taxon>
        <taxon>Fungi</taxon>
        <taxon>Dikarya</taxon>
        <taxon>Ascomycota</taxon>
        <taxon>Pezizomycotina</taxon>
        <taxon>Dothideomycetes</taxon>
        <taxon>Dothideomycetidae</taxon>
        <taxon>Mycosphaerellales</taxon>
        <taxon>Mycosphaerellaceae</taxon>
        <taxon>Dothistroma</taxon>
    </lineage>
</organism>
<gene>
    <name evidence="1" type="ORF">DOTSEDRAFT_23217</name>
</gene>
<sequence>MAAITLTEVAIIEDVVFDNMTSRISSNTMVLDWADATELDMAGESARLAPSESFQAMKEAVPYCSGPPTCEEPRECTASLAVAEPSDCSEQTTEPVSWDIVEPKVDAALTVSPEPVSAADNTESAPMLPGLRLQGSRAAPQVEAVSQPESSASTFEAEQSFSLIEELRGRPQTKHLFQSVDGGAEAYMGRGTRHQRIATPLEDILGPGCVHDKGQTCPVHYKHGSAKAWLQSQGDALRKVLQDEFRRHDRERAGHERQYKFLCGRDGEAKAQAKIDYHKNMVRTLGPLFRSVQKNRLRLAFEDEDAWLDD</sequence>
<protein>
    <submittedName>
        <fullName evidence="1">Uncharacterized protein</fullName>
    </submittedName>
</protein>
<accession>N1PS13</accession>
<evidence type="ECO:0000313" key="1">
    <source>
        <dbReference type="EMBL" id="EME45145.1"/>
    </source>
</evidence>
<reference evidence="2" key="1">
    <citation type="journal article" date="2012" name="PLoS Genet.">
        <title>The genomes of the fungal plant pathogens Cladosporium fulvum and Dothistroma septosporum reveal adaptation to different hosts and lifestyles but also signatures of common ancestry.</title>
        <authorList>
            <person name="de Wit P.J.G.M."/>
            <person name="van der Burgt A."/>
            <person name="Oekmen B."/>
            <person name="Stergiopoulos I."/>
            <person name="Abd-Elsalam K.A."/>
            <person name="Aerts A.L."/>
            <person name="Bahkali A.H."/>
            <person name="Beenen H.G."/>
            <person name="Chettri P."/>
            <person name="Cox M.P."/>
            <person name="Datema E."/>
            <person name="de Vries R.P."/>
            <person name="Dhillon B."/>
            <person name="Ganley A.R."/>
            <person name="Griffiths S.A."/>
            <person name="Guo Y."/>
            <person name="Hamelin R.C."/>
            <person name="Henrissat B."/>
            <person name="Kabir M.S."/>
            <person name="Jashni M.K."/>
            <person name="Kema G."/>
            <person name="Klaubauf S."/>
            <person name="Lapidus A."/>
            <person name="Levasseur A."/>
            <person name="Lindquist E."/>
            <person name="Mehrabi R."/>
            <person name="Ohm R.A."/>
            <person name="Owen T.J."/>
            <person name="Salamov A."/>
            <person name="Schwelm A."/>
            <person name="Schijlen E."/>
            <person name="Sun H."/>
            <person name="van den Burg H.A."/>
            <person name="van Ham R.C.H.J."/>
            <person name="Zhang S."/>
            <person name="Goodwin S.B."/>
            <person name="Grigoriev I.V."/>
            <person name="Collemare J."/>
            <person name="Bradshaw R.E."/>
        </authorList>
    </citation>
    <scope>NUCLEOTIDE SEQUENCE [LARGE SCALE GENOMIC DNA]</scope>
    <source>
        <strain evidence="2">NZE10 / CBS 128990</strain>
    </source>
</reference>
<reference evidence="1 2" key="2">
    <citation type="journal article" date="2012" name="PLoS Pathog.">
        <title>Diverse lifestyles and strategies of plant pathogenesis encoded in the genomes of eighteen Dothideomycetes fungi.</title>
        <authorList>
            <person name="Ohm R.A."/>
            <person name="Feau N."/>
            <person name="Henrissat B."/>
            <person name="Schoch C.L."/>
            <person name="Horwitz B.A."/>
            <person name="Barry K.W."/>
            <person name="Condon B.J."/>
            <person name="Copeland A.C."/>
            <person name="Dhillon B."/>
            <person name="Glaser F."/>
            <person name="Hesse C.N."/>
            <person name="Kosti I."/>
            <person name="LaButti K."/>
            <person name="Lindquist E.A."/>
            <person name="Lucas S."/>
            <person name="Salamov A.A."/>
            <person name="Bradshaw R.E."/>
            <person name="Ciuffetti L."/>
            <person name="Hamelin R.C."/>
            <person name="Kema G.H.J."/>
            <person name="Lawrence C."/>
            <person name="Scott J.A."/>
            <person name="Spatafora J.W."/>
            <person name="Turgeon B.G."/>
            <person name="de Wit P.J.G.M."/>
            <person name="Zhong S."/>
            <person name="Goodwin S.B."/>
            <person name="Grigoriev I.V."/>
        </authorList>
    </citation>
    <scope>NUCLEOTIDE SEQUENCE [LARGE SCALE GENOMIC DNA]</scope>
    <source>
        <strain evidence="2">NZE10 / CBS 128990</strain>
    </source>
</reference>
<dbReference type="Proteomes" id="UP000016933">
    <property type="component" value="Unassembled WGS sequence"/>
</dbReference>
<proteinExistence type="predicted"/>